<sequence>MARCFAGAKCELASVARSLAKQTRRSLDCNAAAAPIPFSSPIPSHHRSKLHLQSEAPCLLLQRGVAAGHFNRTSLGNLSSSGVKLGQSVEERKWNLVSASMQASVQTAAKVGARESGSVPLEKLVEVVTNAAKTGAAVVMDRVDKPRTVDFKGATDLVTDTDKATEEAILEVIKEAFPDHLVLGEEGGVSGGPNSDYLWCIDPLDGTTNFAHSYPCFAVSVAVLWKGRPIAGSVVEFAGGPFCWVTRTFSATAGGGAFCEGQRIHVSDTESVQRSLLVTGFGYEHDDAWATNIELFKHFTDVTRGVRRLGAAAVDLCHVALGLVDAYWEYRLKPWDVAAGVLIAEEAGALVTRMDGKDFTVFDRSVIASNGKIHPQLLDVIRPATQKLLDSGKFVDDLWFKPDGYQLK</sequence>
<dbReference type="EMBL" id="DF237630">
    <property type="protein sequence ID" value="GAQ90760.1"/>
    <property type="molecule type" value="Genomic_DNA"/>
</dbReference>
<dbReference type="SUPFAM" id="SSF56655">
    <property type="entry name" value="Carbohydrate phosphatase"/>
    <property type="match status" value="1"/>
</dbReference>
<evidence type="ECO:0000256" key="3">
    <source>
        <dbReference type="ARBA" id="ARBA00009759"/>
    </source>
</evidence>
<evidence type="ECO:0000313" key="10">
    <source>
        <dbReference type="Proteomes" id="UP000054558"/>
    </source>
</evidence>
<dbReference type="GO" id="GO:0007165">
    <property type="term" value="P:signal transduction"/>
    <property type="evidence" value="ECO:0000318"/>
    <property type="project" value="GO_Central"/>
</dbReference>
<dbReference type="PRINTS" id="PR00377">
    <property type="entry name" value="IMPHPHTASES"/>
</dbReference>
<evidence type="ECO:0000256" key="6">
    <source>
        <dbReference type="ARBA" id="ARBA00022801"/>
    </source>
</evidence>
<dbReference type="GO" id="GO:0008934">
    <property type="term" value="F:inositol monophosphate 1-phosphatase activity"/>
    <property type="evidence" value="ECO:0000318"/>
    <property type="project" value="GO_Central"/>
</dbReference>
<feature type="binding site" evidence="8">
    <location>
        <position position="205"/>
    </location>
    <ligand>
        <name>Mg(2+)</name>
        <dbReference type="ChEBI" id="CHEBI:18420"/>
        <label>1</label>
        <note>catalytic</note>
    </ligand>
</feature>
<reference evidence="9 10" key="1">
    <citation type="journal article" date="2014" name="Nat. Commun.">
        <title>Klebsormidium flaccidum genome reveals primary factors for plant terrestrial adaptation.</title>
        <authorList>
            <person name="Hori K."/>
            <person name="Maruyama F."/>
            <person name="Fujisawa T."/>
            <person name="Togashi T."/>
            <person name="Yamamoto N."/>
            <person name="Seo M."/>
            <person name="Sato S."/>
            <person name="Yamada T."/>
            <person name="Mori H."/>
            <person name="Tajima N."/>
            <person name="Moriyama T."/>
            <person name="Ikeuchi M."/>
            <person name="Watanabe M."/>
            <person name="Wada H."/>
            <person name="Kobayashi K."/>
            <person name="Saito M."/>
            <person name="Masuda T."/>
            <person name="Sasaki-Sekimoto Y."/>
            <person name="Mashiguchi K."/>
            <person name="Awai K."/>
            <person name="Shimojima M."/>
            <person name="Masuda S."/>
            <person name="Iwai M."/>
            <person name="Nobusawa T."/>
            <person name="Narise T."/>
            <person name="Kondo S."/>
            <person name="Saito H."/>
            <person name="Sato R."/>
            <person name="Murakawa M."/>
            <person name="Ihara Y."/>
            <person name="Oshima-Yamada Y."/>
            <person name="Ohtaka K."/>
            <person name="Satoh M."/>
            <person name="Sonobe K."/>
            <person name="Ishii M."/>
            <person name="Ohtani R."/>
            <person name="Kanamori-Sato M."/>
            <person name="Honoki R."/>
            <person name="Miyazaki D."/>
            <person name="Mochizuki H."/>
            <person name="Umetsu J."/>
            <person name="Higashi K."/>
            <person name="Shibata D."/>
            <person name="Kamiya Y."/>
            <person name="Sato N."/>
            <person name="Nakamura Y."/>
            <person name="Tabata S."/>
            <person name="Ida S."/>
            <person name="Kurokawa K."/>
            <person name="Ohta H."/>
        </authorList>
    </citation>
    <scope>NUCLEOTIDE SEQUENCE [LARGE SCALE GENOMIC DNA]</scope>
    <source>
        <strain evidence="9 10">NIES-2285</strain>
    </source>
</reference>
<dbReference type="GO" id="GO:0006020">
    <property type="term" value="P:inositol metabolic process"/>
    <property type="evidence" value="ECO:0000318"/>
    <property type="project" value="GO_Central"/>
</dbReference>
<evidence type="ECO:0000256" key="5">
    <source>
        <dbReference type="ARBA" id="ARBA00022723"/>
    </source>
</evidence>
<feature type="binding site" evidence="8">
    <location>
        <position position="202"/>
    </location>
    <ligand>
        <name>Mg(2+)</name>
        <dbReference type="ChEBI" id="CHEBI:18420"/>
        <label>1</label>
        <note>catalytic</note>
    </ligand>
</feature>
<dbReference type="FunFam" id="3.40.190.80:FF:000002">
    <property type="entry name" value="Inositol-1-monophosphatase"/>
    <property type="match status" value="1"/>
</dbReference>
<evidence type="ECO:0000256" key="2">
    <source>
        <dbReference type="ARBA" id="ARBA00005152"/>
    </source>
</evidence>
<dbReference type="GO" id="GO:0046872">
    <property type="term" value="F:metal ion binding"/>
    <property type="evidence" value="ECO:0007669"/>
    <property type="project" value="UniProtKB-KW"/>
</dbReference>
<dbReference type="InterPro" id="IPR000760">
    <property type="entry name" value="Inositol_monophosphatase-like"/>
</dbReference>
<evidence type="ECO:0000256" key="1">
    <source>
        <dbReference type="ARBA" id="ARBA00001946"/>
    </source>
</evidence>
<comment type="pathway">
    <text evidence="2">Polyol metabolism; myo-inositol biosynthesis; myo-inositol from D-glucose 6-phosphate: step 2/2.</text>
</comment>
<dbReference type="Gene3D" id="3.40.190.80">
    <property type="match status" value="1"/>
</dbReference>
<comment type="cofactor">
    <cofactor evidence="1 8">
        <name>Mg(2+)</name>
        <dbReference type="ChEBI" id="CHEBI:18420"/>
    </cofactor>
</comment>
<evidence type="ECO:0000313" key="9">
    <source>
        <dbReference type="EMBL" id="GAQ90760.1"/>
    </source>
</evidence>
<dbReference type="Pfam" id="PF00459">
    <property type="entry name" value="Inositol_P"/>
    <property type="match status" value="1"/>
</dbReference>
<name>A0A1Y1IIS1_KLENI</name>
<feature type="binding site" evidence="8">
    <location>
        <position position="336"/>
    </location>
    <ligand>
        <name>Mg(2+)</name>
        <dbReference type="ChEBI" id="CHEBI:18420"/>
        <label>1</label>
        <note>catalytic</note>
    </ligand>
</feature>
<evidence type="ECO:0000256" key="7">
    <source>
        <dbReference type="ARBA" id="ARBA00022842"/>
    </source>
</evidence>
<dbReference type="InterPro" id="IPR020583">
    <property type="entry name" value="Inositol_monoP_metal-BS"/>
</dbReference>
<keyword evidence="6" id="KW-0378">Hydrolase</keyword>
<dbReference type="PROSITE" id="PS00629">
    <property type="entry name" value="IMP_1"/>
    <property type="match status" value="1"/>
</dbReference>
<comment type="similarity">
    <text evidence="3">Belongs to the inositol monophosphatase superfamily.</text>
</comment>
<protein>
    <recommendedName>
        <fullName evidence="4">inositol-phosphate phosphatase</fullName>
        <ecNumber evidence="4">3.1.3.25</ecNumber>
    </recommendedName>
</protein>
<dbReference type="PANTHER" id="PTHR20854">
    <property type="entry name" value="INOSITOL MONOPHOSPHATASE"/>
    <property type="match status" value="1"/>
</dbReference>
<gene>
    <name evidence="9" type="ORF">KFL_006810060</name>
</gene>
<feature type="binding site" evidence="8">
    <location>
        <position position="204"/>
    </location>
    <ligand>
        <name>Mg(2+)</name>
        <dbReference type="ChEBI" id="CHEBI:18420"/>
        <label>1</label>
        <note>catalytic</note>
    </ligand>
</feature>
<evidence type="ECO:0000256" key="4">
    <source>
        <dbReference type="ARBA" id="ARBA00013106"/>
    </source>
</evidence>
<feature type="binding site" evidence="8">
    <location>
        <position position="185"/>
    </location>
    <ligand>
        <name>Mg(2+)</name>
        <dbReference type="ChEBI" id="CHEBI:18420"/>
        <label>1</label>
        <note>catalytic</note>
    </ligand>
</feature>
<dbReference type="FunFam" id="3.30.540.10:FF:000003">
    <property type="entry name" value="Inositol-1-monophosphatase"/>
    <property type="match status" value="1"/>
</dbReference>
<dbReference type="STRING" id="105231.A0A1Y1IIS1"/>
<dbReference type="GO" id="GO:0046854">
    <property type="term" value="P:phosphatidylinositol phosphate biosynthetic process"/>
    <property type="evidence" value="ECO:0007669"/>
    <property type="project" value="InterPro"/>
</dbReference>
<dbReference type="Proteomes" id="UP000054558">
    <property type="component" value="Unassembled WGS sequence"/>
</dbReference>
<keyword evidence="10" id="KW-1185">Reference proteome</keyword>
<proteinExistence type="inferred from homology"/>
<accession>A0A1Y1IIS1</accession>
<dbReference type="OMA" id="YQTEIDV"/>
<dbReference type="InterPro" id="IPR033942">
    <property type="entry name" value="IMPase"/>
</dbReference>
<evidence type="ECO:0000256" key="8">
    <source>
        <dbReference type="PIRSR" id="PIRSR600760-2"/>
    </source>
</evidence>
<dbReference type="EC" id="3.1.3.25" evidence="4"/>
<dbReference type="CDD" id="cd01639">
    <property type="entry name" value="IMPase"/>
    <property type="match status" value="1"/>
</dbReference>
<dbReference type="PROSITE" id="PS00630">
    <property type="entry name" value="IMP_2"/>
    <property type="match status" value="1"/>
</dbReference>
<keyword evidence="7 8" id="KW-0460">Magnesium</keyword>
<dbReference type="AlphaFoldDB" id="A0A1Y1IIS1"/>
<dbReference type="InterPro" id="IPR020550">
    <property type="entry name" value="Inositol_monophosphatase_CS"/>
</dbReference>
<dbReference type="OrthoDB" id="10254945at2759"/>
<organism evidence="9 10">
    <name type="scientific">Klebsormidium nitens</name>
    <name type="common">Green alga</name>
    <name type="synonym">Ulothrix nitens</name>
    <dbReference type="NCBI Taxonomy" id="105231"/>
    <lineage>
        <taxon>Eukaryota</taxon>
        <taxon>Viridiplantae</taxon>
        <taxon>Streptophyta</taxon>
        <taxon>Klebsormidiophyceae</taxon>
        <taxon>Klebsormidiales</taxon>
        <taxon>Klebsormidiaceae</taxon>
        <taxon>Klebsormidium</taxon>
    </lineage>
</organism>
<keyword evidence="5 8" id="KW-0479">Metal-binding</keyword>
<dbReference type="PANTHER" id="PTHR20854:SF17">
    <property type="entry name" value="PHOSPHATASE IMPL1, CHLOROPLASTIC"/>
    <property type="match status" value="1"/>
</dbReference>
<dbReference type="Gene3D" id="3.30.540.10">
    <property type="entry name" value="Fructose-1,6-Bisphosphatase, subunit A, domain 1"/>
    <property type="match status" value="1"/>
</dbReference>